<dbReference type="InterPro" id="IPR007811">
    <property type="entry name" value="RPC4"/>
</dbReference>
<gene>
    <name evidence="3" type="primary">LOC114772822</name>
    <name evidence="2" type="synonym">LOC114775677</name>
</gene>
<reference evidence="2 4" key="1">
    <citation type="submission" date="2020-06" db="EMBL/GenBank/DDBJ databases">
        <authorList>
            <consortium name="Wellcome Sanger Institute Data Sharing"/>
        </authorList>
    </citation>
    <scope>NUCLEOTIDE SEQUENCE [LARGE SCALE GENOMIC DNA]</scope>
</reference>
<dbReference type="AlphaFoldDB" id="A0A8C3ZBQ1"/>
<dbReference type="GO" id="GO:0003677">
    <property type="term" value="F:DNA binding"/>
    <property type="evidence" value="ECO:0007669"/>
    <property type="project" value="InterPro"/>
</dbReference>
<accession>A0A8C3ZBQ1</accession>
<feature type="region of interest" description="Disordered" evidence="1">
    <location>
        <begin position="1"/>
        <end position="56"/>
    </location>
</feature>
<feature type="region of interest" description="Disordered" evidence="1">
    <location>
        <begin position="230"/>
        <end position="261"/>
    </location>
</feature>
<evidence type="ECO:0008006" key="5">
    <source>
        <dbReference type="Google" id="ProtNLM"/>
    </source>
</evidence>
<evidence type="ECO:0000313" key="3">
    <source>
        <dbReference type="Ensembl" id="ENSDCDP00010020830.1"/>
    </source>
</evidence>
<organism evidence="3 4">
    <name type="scientific">Denticeps clupeoides</name>
    <name type="common">denticle herring</name>
    <dbReference type="NCBI Taxonomy" id="299321"/>
    <lineage>
        <taxon>Eukaryota</taxon>
        <taxon>Metazoa</taxon>
        <taxon>Chordata</taxon>
        <taxon>Craniata</taxon>
        <taxon>Vertebrata</taxon>
        <taxon>Euteleostomi</taxon>
        <taxon>Actinopterygii</taxon>
        <taxon>Neopterygii</taxon>
        <taxon>Teleostei</taxon>
        <taxon>Clupei</taxon>
        <taxon>Clupeiformes</taxon>
        <taxon>Denticipitoidei</taxon>
        <taxon>Denticipitidae</taxon>
        <taxon>Denticeps</taxon>
    </lineage>
</organism>
<sequence length="355" mass="39043">MSDRPGAEPAAGPSGASGPRPGRGALPGRLNLSPPPPGRLTSLRSRDLTLGGFKKKTFVPNLHSVRKVKDELRKEARAAPKKEKRDREERQRDAKRRRERPQVIQSHSIFEQGPADTIKKTGAWRHARPDDRGPSPLTKCIKKEKNVADEDEDHILQKLQRDDFLDDPGLRNDSRQRPTQLPLHQPGSFLSDVEGTPGCAGTRPAVGDLFRQLSVSDQEELFFVQLPDVLPGRPAGARRPEDRQPPHVKGQAQDPGRREGHVLSDFSEGPIGKLQIRKSGKVQLVLGNTNLDVSEGAAFSFLQQLVSVRLSEGRAGDMSMLGNVQHKLVCSPDFETLLQGVELPPGPKRQAPSVT</sequence>
<dbReference type="PANTHER" id="PTHR13408">
    <property type="entry name" value="DNA-DIRECTED RNA POLYMERASE III"/>
    <property type="match status" value="1"/>
</dbReference>
<dbReference type="GeneTree" id="ENSGT00390000013948"/>
<dbReference type="GO" id="GO:0005666">
    <property type="term" value="C:RNA polymerase III complex"/>
    <property type="evidence" value="ECO:0007669"/>
    <property type="project" value="InterPro"/>
</dbReference>
<protein>
    <recommendedName>
        <fullName evidence="5">DNA-directed RNA polymerase III subunit RPC4</fullName>
    </recommendedName>
</protein>
<dbReference type="Ensembl" id="ENSDCDT00010005971.1">
    <property type="protein sequence ID" value="ENSDCDP00010005771.1"/>
    <property type="gene ID" value="ENSDCDG00010002522.1"/>
</dbReference>
<keyword evidence="4" id="KW-1185">Reference proteome</keyword>
<feature type="compositionally biased region" description="Low complexity" evidence="1">
    <location>
        <begin position="7"/>
        <end position="30"/>
    </location>
</feature>
<name>A0A8C3ZBQ1_9TELE</name>
<dbReference type="GO" id="GO:0042797">
    <property type="term" value="P:tRNA transcription by RNA polymerase III"/>
    <property type="evidence" value="ECO:0007669"/>
    <property type="project" value="TreeGrafter"/>
</dbReference>
<evidence type="ECO:0000313" key="2">
    <source>
        <dbReference type="Ensembl" id="ENSDCDP00010005771.1"/>
    </source>
</evidence>
<dbReference type="Ensembl" id="ENSDCDT00010022532.1">
    <property type="protein sequence ID" value="ENSDCDP00010020830.1"/>
    <property type="gene ID" value="ENSDCDG00010009878.1"/>
</dbReference>
<dbReference type="GeneID" id="114772822"/>
<proteinExistence type="predicted"/>
<dbReference type="Proteomes" id="UP000694580">
    <property type="component" value="Chromosome 2"/>
</dbReference>
<dbReference type="PANTHER" id="PTHR13408:SF1">
    <property type="entry name" value="ZGC:171971"/>
    <property type="match status" value="1"/>
</dbReference>
<evidence type="ECO:0000256" key="1">
    <source>
        <dbReference type="SAM" id="MobiDB-lite"/>
    </source>
</evidence>
<dbReference type="Pfam" id="PF05132">
    <property type="entry name" value="RNA_pol_Rpc4"/>
    <property type="match status" value="1"/>
</dbReference>
<feature type="compositionally biased region" description="Basic and acidic residues" evidence="1">
    <location>
        <begin position="68"/>
        <end position="92"/>
    </location>
</feature>
<feature type="compositionally biased region" description="Basic and acidic residues" evidence="1">
    <location>
        <begin position="141"/>
        <end position="176"/>
    </location>
</feature>
<feature type="region of interest" description="Disordered" evidence="1">
    <location>
        <begin position="68"/>
        <end position="196"/>
    </location>
</feature>
<evidence type="ECO:0000313" key="4">
    <source>
        <dbReference type="Proteomes" id="UP000694580"/>
    </source>
</evidence>
<dbReference type="RefSeq" id="XP_028821364.1">
    <property type="nucleotide sequence ID" value="XM_028965531.1"/>
</dbReference>
<reference evidence="3" key="2">
    <citation type="submission" date="2025-05" db="UniProtKB">
        <authorList>
            <consortium name="Ensembl"/>
        </authorList>
    </citation>
    <scope>IDENTIFICATION</scope>
</reference>